<comment type="caution">
    <text evidence="1">The sequence shown here is derived from an EMBL/GenBank/DDBJ whole genome shotgun (WGS) entry which is preliminary data.</text>
</comment>
<dbReference type="Proteomes" id="UP000219329">
    <property type="component" value="Unassembled WGS sequence"/>
</dbReference>
<proteinExistence type="predicted"/>
<dbReference type="AlphaFoldDB" id="A0A2A5W921"/>
<accession>A0A2A5W921</accession>
<sequence>MLSKFQQFSIAPALGVCLLVFGFWGLANAAEVVIQSTPDGGLQPRLSVDNQGGVHLLYFKKRINTPAAREGNLYYRQYNVESGQFGLPVKVSSDAFAMQTFSIARASMAITDDGRIHVLWYYPRSSEFIYSRSNPERTSFERQRSIVQINIEGIDAGGDIAAIGSQVAIIWGAGDLSLEHQRTMFARFSHDSGVSFGQEASISNPDLGACACCSLAAEYLNDNDLLVAYRSAIDGIGRHMQLLTVTSTDKELSGASYGSMRELQKWDASYCPLSTNDIVRGEDGQLWLAFETESRIVQLNLRNQEVIAKLAEPYLETRQKNPTIAINKEGDRLVAWGEAISHARGGRMNMRIVDKEGFNTGFELAEEIRIDDYSFPAAVAFPDGNFLVLH</sequence>
<gene>
    <name evidence="1" type="ORF">CNF02_11085</name>
</gene>
<evidence type="ECO:0000313" key="1">
    <source>
        <dbReference type="EMBL" id="PDH32798.1"/>
    </source>
</evidence>
<dbReference type="SUPFAM" id="SSF50939">
    <property type="entry name" value="Sialidases"/>
    <property type="match status" value="1"/>
</dbReference>
<dbReference type="EMBL" id="NTJZ01000013">
    <property type="protein sequence ID" value="PDH32798.1"/>
    <property type="molecule type" value="Genomic_DNA"/>
</dbReference>
<reference evidence="1 2" key="1">
    <citation type="submission" date="2017-08" db="EMBL/GenBank/DDBJ databases">
        <title>Fine stratification of microbial communities through a metagenomic profile of the photic zone.</title>
        <authorList>
            <person name="Haro-Moreno J.M."/>
            <person name="Lopez-Perez M."/>
            <person name="De La Torre J."/>
            <person name="Picazo A."/>
            <person name="Camacho A."/>
            <person name="Rodriguez-Valera F."/>
        </authorList>
    </citation>
    <scope>NUCLEOTIDE SEQUENCE [LARGE SCALE GENOMIC DNA]</scope>
    <source>
        <strain evidence="1">MED-G28</strain>
    </source>
</reference>
<protein>
    <submittedName>
        <fullName evidence="1">Uncharacterized protein</fullName>
    </submittedName>
</protein>
<organism evidence="1 2">
    <name type="scientific">OM182 bacterium MED-G28</name>
    <dbReference type="NCBI Taxonomy" id="1986256"/>
    <lineage>
        <taxon>Bacteria</taxon>
        <taxon>Pseudomonadati</taxon>
        <taxon>Pseudomonadota</taxon>
        <taxon>Gammaproteobacteria</taxon>
        <taxon>OMG group</taxon>
        <taxon>OM182 clade</taxon>
    </lineage>
</organism>
<evidence type="ECO:0000313" key="2">
    <source>
        <dbReference type="Proteomes" id="UP000219329"/>
    </source>
</evidence>
<dbReference type="InterPro" id="IPR036278">
    <property type="entry name" value="Sialidase_sf"/>
</dbReference>
<name>A0A2A5W921_9GAMM</name>